<evidence type="ECO:0000256" key="1">
    <source>
        <dbReference type="ARBA" id="ARBA00022490"/>
    </source>
</evidence>
<feature type="binding site" evidence="9">
    <location>
        <position position="92"/>
    </location>
    <ligand>
        <name>substrate</name>
    </ligand>
</feature>
<proteinExistence type="inferred from homology"/>
<comment type="subcellular location">
    <subcellularLocation>
        <location evidence="9">Cytoplasm</location>
    </subcellularLocation>
</comment>
<feature type="binding site" evidence="9">
    <location>
        <begin position="93"/>
        <end position="95"/>
    </location>
    <ligand>
        <name>ATP</name>
        <dbReference type="ChEBI" id="CHEBI:30616"/>
    </ligand>
</feature>
<keyword evidence="4 9" id="KW-0547">Nucleotide-binding</keyword>
<name>A0ABW5DN60_9HYPH</name>
<feature type="domain" description="Cytidyltransferase-like" evidence="10">
    <location>
        <begin position="5"/>
        <end position="138"/>
    </location>
</feature>
<dbReference type="SUPFAM" id="SSF52374">
    <property type="entry name" value="Nucleotidylyl transferase"/>
    <property type="match status" value="1"/>
</dbReference>
<comment type="cofactor">
    <cofactor evidence="9">
        <name>Mg(2+)</name>
        <dbReference type="ChEBI" id="CHEBI:18420"/>
    </cofactor>
</comment>
<evidence type="ECO:0000256" key="4">
    <source>
        <dbReference type="ARBA" id="ARBA00022741"/>
    </source>
</evidence>
<evidence type="ECO:0000259" key="10">
    <source>
        <dbReference type="Pfam" id="PF01467"/>
    </source>
</evidence>
<dbReference type="InterPro" id="IPR014729">
    <property type="entry name" value="Rossmann-like_a/b/a_fold"/>
</dbReference>
<keyword evidence="2 9" id="KW-0808">Transferase</keyword>
<dbReference type="EC" id="2.7.7.3" evidence="9"/>
<feature type="binding site" evidence="9">
    <location>
        <position position="17"/>
    </location>
    <ligand>
        <name>ATP</name>
        <dbReference type="ChEBI" id="CHEBI:30616"/>
    </ligand>
</feature>
<comment type="pathway">
    <text evidence="9">Cofactor biosynthesis; coenzyme A biosynthesis; CoA from (R)-pantothenate: step 4/5.</text>
</comment>
<keyword evidence="6 9" id="KW-0460">Magnesium</keyword>
<feature type="binding site" evidence="9">
    <location>
        <begin position="9"/>
        <end position="10"/>
    </location>
    <ligand>
        <name>ATP</name>
        <dbReference type="ChEBI" id="CHEBI:30616"/>
    </ligand>
</feature>
<organism evidence="11 12">
    <name type="scientific">Chelativorans composti</name>
    <dbReference type="NCBI Taxonomy" id="768533"/>
    <lineage>
        <taxon>Bacteria</taxon>
        <taxon>Pseudomonadati</taxon>
        <taxon>Pseudomonadota</taxon>
        <taxon>Alphaproteobacteria</taxon>
        <taxon>Hyphomicrobiales</taxon>
        <taxon>Phyllobacteriaceae</taxon>
        <taxon>Chelativorans</taxon>
    </lineage>
</organism>
<comment type="function">
    <text evidence="9">Reversibly transfers an adenylyl group from ATP to 4'-phosphopantetheine, yielding dephospho-CoA (dPCoA) and pyrophosphate.</text>
</comment>
<comment type="similarity">
    <text evidence="9">Belongs to the bacterial CoaD family.</text>
</comment>
<comment type="subunit">
    <text evidence="9">Homohexamer.</text>
</comment>
<gene>
    <name evidence="9 11" type="primary">coaD</name>
    <name evidence="11" type="ORF">ACFSMZ_14660</name>
</gene>
<protein>
    <recommendedName>
        <fullName evidence="9">Phosphopantetheine adenylyltransferase</fullName>
        <ecNumber evidence="9">2.7.7.3</ecNumber>
    </recommendedName>
    <alternativeName>
        <fullName evidence="9">Dephospho-CoA pyrophosphorylase</fullName>
    </alternativeName>
    <alternativeName>
        <fullName evidence="9">Pantetheine-phosphate adenylyltransferase</fullName>
        <shortName evidence="9">PPAT</shortName>
    </alternativeName>
</protein>
<evidence type="ECO:0000256" key="5">
    <source>
        <dbReference type="ARBA" id="ARBA00022840"/>
    </source>
</evidence>
<evidence type="ECO:0000256" key="8">
    <source>
        <dbReference type="ARBA" id="ARBA00029346"/>
    </source>
</evidence>
<feature type="binding site" evidence="9">
    <location>
        <position position="103"/>
    </location>
    <ligand>
        <name>ATP</name>
        <dbReference type="ChEBI" id="CHEBI:30616"/>
    </ligand>
</feature>
<reference evidence="12" key="1">
    <citation type="journal article" date="2019" name="Int. J. Syst. Evol. Microbiol.">
        <title>The Global Catalogue of Microorganisms (GCM) 10K type strain sequencing project: providing services to taxonomists for standard genome sequencing and annotation.</title>
        <authorList>
            <consortium name="The Broad Institute Genomics Platform"/>
            <consortium name="The Broad Institute Genome Sequencing Center for Infectious Disease"/>
            <person name="Wu L."/>
            <person name="Ma J."/>
        </authorList>
    </citation>
    <scope>NUCLEOTIDE SEQUENCE [LARGE SCALE GENOMIC DNA]</scope>
    <source>
        <strain evidence="12">KCTC 23707</strain>
    </source>
</reference>
<evidence type="ECO:0000313" key="12">
    <source>
        <dbReference type="Proteomes" id="UP001597373"/>
    </source>
</evidence>
<feature type="binding site" evidence="9">
    <location>
        <begin position="128"/>
        <end position="134"/>
    </location>
    <ligand>
        <name>ATP</name>
        <dbReference type="ChEBI" id="CHEBI:30616"/>
    </ligand>
</feature>
<dbReference type="NCBIfam" id="TIGR01510">
    <property type="entry name" value="coaD_prev_kdtB"/>
    <property type="match status" value="1"/>
</dbReference>
<comment type="catalytic activity">
    <reaction evidence="8 9">
        <text>(R)-4'-phosphopantetheine + ATP + H(+) = 3'-dephospho-CoA + diphosphate</text>
        <dbReference type="Rhea" id="RHEA:19801"/>
        <dbReference type="ChEBI" id="CHEBI:15378"/>
        <dbReference type="ChEBI" id="CHEBI:30616"/>
        <dbReference type="ChEBI" id="CHEBI:33019"/>
        <dbReference type="ChEBI" id="CHEBI:57328"/>
        <dbReference type="ChEBI" id="CHEBI:61723"/>
        <dbReference type="EC" id="2.7.7.3"/>
    </reaction>
</comment>
<dbReference type="InterPro" id="IPR004821">
    <property type="entry name" value="Cyt_trans-like"/>
</dbReference>
<dbReference type="PANTHER" id="PTHR21342">
    <property type="entry name" value="PHOSPHOPANTETHEINE ADENYLYLTRANSFERASE"/>
    <property type="match status" value="1"/>
</dbReference>
<dbReference type="HAMAP" id="MF_00151">
    <property type="entry name" value="PPAT_bact"/>
    <property type="match status" value="1"/>
</dbReference>
<dbReference type="Proteomes" id="UP001597373">
    <property type="component" value="Unassembled WGS sequence"/>
</dbReference>
<evidence type="ECO:0000256" key="6">
    <source>
        <dbReference type="ARBA" id="ARBA00022842"/>
    </source>
</evidence>
<dbReference type="Gene3D" id="3.40.50.620">
    <property type="entry name" value="HUPs"/>
    <property type="match status" value="1"/>
</dbReference>
<feature type="binding site" evidence="9">
    <location>
        <position position="41"/>
    </location>
    <ligand>
        <name>substrate</name>
    </ligand>
</feature>
<evidence type="ECO:0000313" key="11">
    <source>
        <dbReference type="EMBL" id="MFD2260991.1"/>
    </source>
</evidence>
<sequence>MRIALYAGSFDPITNGHLDVLRGALTLADRIIVAIGIHPGKKPLFSFEERLRLIEKAAEAEFGEEGKRIFVVAFDGLVVDAARAHGASILIRGLRDGTDLDYEMQMAGMNQAMVPEVQTVFLPASPAVRMITATLVRQIASMGGDIGPFVPANIADALREKFSNR</sequence>
<accession>A0ABW5DN60</accession>
<feature type="binding site" evidence="9">
    <location>
        <position position="9"/>
    </location>
    <ligand>
        <name>substrate</name>
    </ligand>
</feature>
<evidence type="ECO:0000256" key="7">
    <source>
        <dbReference type="ARBA" id="ARBA00022993"/>
    </source>
</evidence>
<dbReference type="CDD" id="cd02163">
    <property type="entry name" value="PPAT"/>
    <property type="match status" value="1"/>
</dbReference>
<keyword evidence="5 9" id="KW-0067">ATP-binding</keyword>
<dbReference type="NCBIfam" id="TIGR00125">
    <property type="entry name" value="cyt_tran_rel"/>
    <property type="match status" value="1"/>
</dbReference>
<keyword evidence="1 9" id="KW-0963">Cytoplasm</keyword>
<feature type="site" description="Transition state stabilizer" evidence="9">
    <location>
        <position position="17"/>
    </location>
</feature>
<dbReference type="EMBL" id="JBHUIR010000054">
    <property type="protein sequence ID" value="MFD2260991.1"/>
    <property type="molecule type" value="Genomic_DNA"/>
</dbReference>
<dbReference type="PANTHER" id="PTHR21342:SF1">
    <property type="entry name" value="PHOSPHOPANTETHEINE ADENYLYLTRANSFERASE"/>
    <property type="match status" value="1"/>
</dbReference>
<evidence type="ECO:0000256" key="9">
    <source>
        <dbReference type="HAMAP-Rule" id="MF_00151"/>
    </source>
</evidence>
<dbReference type="PRINTS" id="PR01020">
    <property type="entry name" value="LPSBIOSNTHSS"/>
</dbReference>
<keyword evidence="12" id="KW-1185">Reference proteome</keyword>
<keyword evidence="3 9" id="KW-0548">Nucleotidyltransferase</keyword>
<dbReference type="GO" id="GO:0004595">
    <property type="term" value="F:pantetheine-phosphate adenylyltransferase activity"/>
    <property type="evidence" value="ECO:0007669"/>
    <property type="project" value="UniProtKB-EC"/>
</dbReference>
<evidence type="ECO:0000256" key="2">
    <source>
        <dbReference type="ARBA" id="ARBA00022679"/>
    </source>
</evidence>
<evidence type="ECO:0000256" key="3">
    <source>
        <dbReference type="ARBA" id="ARBA00022695"/>
    </source>
</evidence>
<dbReference type="Pfam" id="PF01467">
    <property type="entry name" value="CTP_transf_like"/>
    <property type="match status" value="1"/>
</dbReference>
<feature type="binding site" evidence="9">
    <location>
        <position position="78"/>
    </location>
    <ligand>
        <name>substrate</name>
    </ligand>
</feature>
<dbReference type="InterPro" id="IPR001980">
    <property type="entry name" value="PPAT"/>
</dbReference>
<dbReference type="RefSeq" id="WP_345098303.1">
    <property type="nucleotide sequence ID" value="NZ_BAABGS010000012.1"/>
</dbReference>
<keyword evidence="7 9" id="KW-0173">Coenzyme A biosynthesis</keyword>
<comment type="caution">
    <text evidence="11">The sequence shown here is derived from an EMBL/GenBank/DDBJ whole genome shotgun (WGS) entry which is preliminary data.</text>
</comment>